<dbReference type="PANTHER" id="PTHR37164:SF1">
    <property type="entry name" value="BACTERIOHEMERYTHRIN"/>
    <property type="match status" value="1"/>
</dbReference>
<feature type="domain" description="Hemerythrin-like" evidence="4">
    <location>
        <begin position="21"/>
        <end position="128"/>
    </location>
</feature>
<dbReference type="EMBL" id="SMRP01000027">
    <property type="protein sequence ID" value="TDG18791.1"/>
    <property type="molecule type" value="Genomic_DNA"/>
</dbReference>
<dbReference type="RefSeq" id="WP_133199025.1">
    <property type="nucleotide sequence ID" value="NZ_JBHUCW010000010.1"/>
</dbReference>
<name>A0A4R5M0Q2_9BURK</name>
<dbReference type="GO" id="GO:0046872">
    <property type="term" value="F:metal ion binding"/>
    <property type="evidence" value="ECO:0007669"/>
    <property type="project" value="UniProtKB-KW"/>
</dbReference>
<dbReference type="InterPro" id="IPR050669">
    <property type="entry name" value="Hemerythrin"/>
</dbReference>
<evidence type="ECO:0000313" key="6">
    <source>
        <dbReference type="Proteomes" id="UP000295722"/>
    </source>
</evidence>
<dbReference type="SUPFAM" id="SSF47188">
    <property type="entry name" value="Hemerythrin-like"/>
    <property type="match status" value="1"/>
</dbReference>
<keyword evidence="6" id="KW-1185">Reference proteome</keyword>
<dbReference type="Pfam" id="PF01814">
    <property type="entry name" value="Hemerythrin"/>
    <property type="match status" value="1"/>
</dbReference>
<dbReference type="AlphaFoldDB" id="A0A4R5M0Q2"/>
<dbReference type="Proteomes" id="UP000295722">
    <property type="component" value="Unassembled WGS sequence"/>
</dbReference>
<protein>
    <submittedName>
        <fullName evidence="5">Hemerythrin</fullName>
    </submittedName>
</protein>
<accession>A0A4R5M0Q2</accession>
<dbReference type="InterPro" id="IPR012827">
    <property type="entry name" value="Hemerythrin_metal-bd"/>
</dbReference>
<dbReference type="OrthoDB" id="5296936at2"/>
<gene>
    <name evidence="5" type="ORF">EYW47_33075</name>
</gene>
<dbReference type="CDD" id="cd12107">
    <property type="entry name" value="Hemerythrin"/>
    <property type="match status" value="1"/>
</dbReference>
<dbReference type="Gene3D" id="1.20.120.50">
    <property type="entry name" value="Hemerythrin-like"/>
    <property type="match status" value="1"/>
</dbReference>
<reference evidence="5 6" key="1">
    <citation type="submission" date="2019-03" db="EMBL/GenBank/DDBJ databases">
        <title>Paraburkholderia sp. 4M-K11, isolated from subtropical forest soil.</title>
        <authorList>
            <person name="Gao Z.-H."/>
            <person name="Qiu L.-H."/>
        </authorList>
    </citation>
    <scope>NUCLEOTIDE SEQUENCE [LARGE SCALE GENOMIC DNA]</scope>
    <source>
        <strain evidence="5 6">4M-K11</strain>
    </source>
</reference>
<dbReference type="NCBIfam" id="TIGR02481">
    <property type="entry name" value="hemeryth_dom"/>
    <property type="match status" value="1"/>
</dbReference>
<comment type="similarity">
    <text evidence="1">Belongs to the hemerythrin family.</text>
</comment>
<dbReference type="InterPro" id="IPR012312">
    <property type="entry name" value="Hemerythrin-like"/>
</dbReference>
<evidence type="ECO:0000313" key="5">
    <source>
        <dbReference type="EMBL" id="TDG18791.1"/>
    </source>
</evidence>
<evidence type="ECO:0000259" key="4">
    <source>
        <dbReference type="Pfam" id="PF01814"/>
    </source>
</evidence>
<keyword evidence="3" id="KW-0408">Iron</keyword>
<evidence type="ECO:0000256" key="3">
    <source>
        <dbReference type="ARBA" id="ARBA00023004"/>
    </source>
</evidence>
<dbReference type="InterPro" id="IPR035938">
    <property type="entry name" value="Hemerythrin-like_sf"/>
</dbReference>
<keyword evidence="2" id="KW-0479">Metal-binding</keyword>
<comment type="caution">
    <text evidence="5">The sequence shown here is derived from an EMBL/GenBank/DDBJ whole genome shotgun (WGS) entry which is preliminary data.</text>
</comment>
<evidence type="ECO:0000256" key="2">
    <source>
        <dbReference type="ARBA" id="ARBA00022723"/>
    </source>
</evidence>
<dbReference type="PANTHER" id="PTHR37164">
    <property type="entry name" value="BACTERIOHEMERYTHRIN"/>
    <property type="match status" value="1"/>
</dbReference>
<evidence type="ECO:0000256" key="1">
    <source>
        <dbReference type="ARBA" id="ARBA00010587"/>
    </source>
</evidence>
<sequence length="148" mass="16537">MNTSEDCFTWDDDYALGDLSMDNAHHEFVECVGTLLTTADHNLAPALEAFAEHARRHFGEEDDAMRGTAYESAGCHIDEHAAVLHSLDEVRAELAAGRPQVVRSFARALADWFPEHVRVMDQGLARWLTQRQLGAAPIVIRRRMHSAA</sequence>
<organism evidence="5 6">
    <name type="scientific">Paraburkholderia silviterrae</name>
    <dbReference type="NCBI Taxonomy" id="2528715"/>
    <lineage>
        <taxon>Bacteria</taxon>
        <taxon>Pseudomonadati</taxon>
        <taxon>Pseudomonadota</taxon>
        <taxon>Betaproteobacteria</taxon>
        <taxon>Burkholderiales</taxon>
        <taxon>Burkholderiaceae</taxon>
        <taxon>Paraburkholderia</taxon>
    </lineage>
</organism>
<proteinExistence type="inferred from homology"/>